<dbReference type="AlphaFoldDB" id="A0A9D1S4Q1"/>
<reference evidence="1" key="1">
    <citation type="submission" date="2020-10" db="EMBL/GenBank/DDBJ databases">
        <authorList>
            <person name="Gilroy R."/>
        </authorList>
    </citation>
    <scope>NUCLEOTIDE SEQUENCE</scope>
    <source>
        <strain evidence="1">ChiSxjej2B14-8506</strain>
    </source>
</reference>
<comment type="caution">
    <text evidence="1">The sequence shown here is derived from an EMBL/GenBank/DDBJ whole genome shotgun (WGS) entry which is preliminary data.</text>
</comment>
<proteinExistence type="predicted"/>
<gene>
    <name evidence="1" type="ORF">IAC59_08035</name>
</gene>
<accession>A0A9D1S4Q1</accession>
<sequence>MEQRELDERLAAWANEQAELAKRAKAAGDERARSMALMLKNMYESMLPTLAQRAPWALERCAEELAQRAQAHNERGDYDSADRCQVQRAAVERVRALLKEET</sequence>
<protein>
    <submittedName>
        <fullName evidence="1">Uncharacterized protein</fullName>
    </submittedName>
</protein>
<name>A0A9D1S4Q1_9FIRM</name>
<dbReference type="EMBL" id="DVNK01000050">
    <property type="protein sequence ID" value="HIU47194.1"/>
    <property type="molecule type" value="Genomic_DNA"/>
</dbReference>
<dbReference type="Proteomes" id="UP000824123">
    <property type="component" value="Unassembled WGS sequence"/>
</dbReference>
<evidence type="ECO:0000313" key="1">
    <source>
        <dbReference type="EMBL" id="HIU47194.1"/>
    </source>
</evidence>
<organism evidence="1 2">
    <name type="scientific">Candidatus Fimadaptatus faecigallinarum</name>
    <dbReference type="NCBI Taxonomy" id="2840814"/>
    <lineage>
        <taxon>Bacteria</taxon>
        <taxon>Bacillati</taxon>
        <taxon>Bacillota</taxon>
        <taxon>Clostridia</taxon>
        <taxon>Eubacteriales</taxon>
        <taxon>Candidatus Fimadaptatus</taxon>
    </lineage>
</organism>
<reference evidence="1" key="2">
    <citation type="journal article" date="2021" name="PeerJ">
        <title>Extensive microbial diversity within the chicken gut microbiome revealed by metagenomics and culture.</title>
        <authorList>
            <person name="Gilroy R."/>
            <person name="Ravi A."/>
            <person name="Getino M."/>
            <person name="Pursley I."/>
            <person name="Horton D.L."/>
            <person name="Alikhan N.F."/>
            <person name="Baker D."/>
            <person name="Gharbi K."/>
            <person name="Hall N."/>
            <person name="Watson M."/>
            <person name="Adriaenssens E.M."/>
            <person name="Foster-Nyarko E."/>
            <person name="Jarju S."/>
            <person name="Secka A."/>
            <person name="Antonio M."/>
            <person name="Oren A."/>
            <person name="Chaudhuri R.R."/>
            <person name="La Ragione R."/>
            <person name="Hildebrand F."/>
            <person name="Pallen M.J."/>
        </authorList>
    </citation>
    <scope>NUCLEOTIDE SEQUENCE</scope>
    <source>
        <strain evidence="1">ChiSxjej2B14-8506</strain>
    </source>
</reference>
<evidence type="ECO:0000313" key="2">
    <source>
        <dbReference type="Proteomes" id="UP000824123"/>
    </source>
</evidence>